<evidence type="ECO:0000313" key="3">
    <source>
        <dbReference type="Proteomes" id="UP001300745"/>
    </source>
</evidence>
<feature type="transmembrane region" description="Helical" evidence="1">
    <location>
        <begin position="131"/>
        <end position="156"/>
    </location>
</feature>
<evidence type="ECO:0008006" key="4">
    <source>
        <dbReference type="Google" id="ProtNLM"/>
    </source>
</evidence>
<gene>
    <name evidence="2" type="ORF">ORI27_06090</name>
</gene>
<dbReference type="Proteomes" id="UP001300745">
    <property type="component" value="Unassembled WGS sequence"/>
</dbReference>
<proteinExistence type="predicted"/>
<keyword evidence="1" id="KW-0812">Transmembrane</keyword>
<sequence length="254" mass="28845">MNRRVHKFCAWSGTLCLILMAIGLIAIARFVPTPSPGQSAVQTAQFIIDNRTRIRWGMILGMFASSLLMTYAVSMATHMRRIEGRFPALAMIQFGLGAIFVLEFIYLLFFWQTATFRVDRAPELVQLLNDMAWIPFVGLTSTAVLQVACFGIAVLLDRRAQPIFPRWLGYYNLWVALMFMPGTFNVFFHNGPLAWNGIIAWYMPLAVFASWMIINPIFLSKAVDTMADDEPTEFERMRADLDRLLAAQLKATSQ</sequence>
<feature type="transmembrane region" description="Helical" evidence="1">
    <location>
        <begin position="54"/>
        <end position="74"/>
    </location>
</feature>
<organism evidence="2 3">
    <name type="scientific">Mycobacterium pinniadriaticum</name>
    <dbReference type="NCBI Taxonomy" id="2994102"/>
    <lineage>
        <taxon>Bacteria</taxon>
        <taxon>Bacillati</taxon>
        <taxon>Actinomycetota</taxon>
        <taxon>Actinomycetes</taxon>
        <taxon>Mycobacteriales</taxon>
        <taxon>Mycobacteriaceae</taxon>
        <taxon>Mycobacterium</taxon>
    </lineage>
</organism>
<dbReference type="EMBL" id="JAPJDO010000004">
    <property type="protein sequence ID" value="MCX2936257.1"/>
    <property type="molecule type" value="Genomic_DNA"/>
</dbReference>
<protein>
    <recommendedName>
        <fullName evidence="4">DUF4386 domain-containing protein</fullName>
    </recommendedName>
</protein>
<keyword evidence="3" id="KW-1185">Reference proteome</keyword>
<dbReference type="RefSeq" id="WP_265996006.1">
    <property type="nucleotide sequence ID" value="NZ_JAPJDN010000004.1"/>
</dbReference>
<feature type="transmembrane region" description="Helical" evidence="1">
    <location>
        <begin position="86"/>
        <end position="111"/>
    </location>
</feature>
<feature type="transmembrane region" description="Helical" evidence="1">
    <location>
        <begin position="194"/>
        <end position="214"/>
    </location>
</feature>
<evidence type="ECO:0000313" key="2">
    <source>
        <dbReference type="EMBL" id="MCX2936257.1"/>
    </source>
</evidence>
<name>A0ABT3S9S3_9MYCO</name>
<keyword evidence="1" id="KW-0472">Membrane</keyword>
<keyword evidence="1" id="KW-1133">Transmembrane helix</keyword>
<reference evidence="2 3" key="1">
    <citation type="submission" date="2022-11" db="EMBL/GenBank/DDBJ databases">
        <title>Mycobacterium sp. nov.</title>
        <authorList>
            <person name="Papic B."/>
            <person name="Spicic S."/>
            <person name="Duvnjak S."/>
        </authorList>
    </citation>
    <scope>NUCLEOTIDE SEQUENCE [LARGE SCALE GENOMIC DNA]</scope>
    <source>
        <strain evidence="2 3">CVI_P4</strain>
    </source>
</reference>
<feature type="transmembrane region" description="Helical" evidence="1">
    <location>
        <begin position="168"/>
        <end position="188"/>
    </location>
</feature>
<accession>A0ABT3S9S3</accession>
<evidence type="ECO:0000256" key="1">
    <source>
        <dbReference type="SAM" id="Phobius"/>
    </source>
</evidence>
<comment type="caution">
    <text evidence="2">The sequence shown here is derived from an EMBL/GenBank/DDBJ whole genome shotgun (WGS) entry which is preliminary data.</text>
</comment>